<dbReference type="SUPFAM" id="SSF53850">
    <property type="entry name" value="Periplasmic binding protein-like II"/>
    <property type="match status" value="1"/>
</dbReference>
<evidence type="ECO:0000313" key="3">
    <source>
        <dbReference type="EMBL" id="TCS38856.1"/>
    </source>
</evidence>
<protein>
    <submittedName>
        <fullName evidence="3">Putative aldouronate transport system substrate-binding protein</fullName>
    </submittedName>
</protein>
<gene>
    <name evidence="3" type="ORF">BCF53_11421</name>
</gene>
<organism evidence="3 4">
    <name type="scientific">Reinekea marinisedimentorum</name>
    <dbReference type="NCBI Taxonomy" id="230495"/>
    <lineage>
        <taxon>Bacteria</taxon>
        <taxon>Pseudomonadati</taxon>
        <taxon>Pseudomonadota</taxon>
        <taxon>Gammaproteobacteria</taxon>
        <taxon>Oceanospirillales</taxon>
        <taxon>Saccharospirillaceae</taxon>
        <taxon>Reinekea</taxon>
    </lineage>
</organism>
<dbReference type="PANTHER" id="PTHR43649:SF33">
    <property type="entry name" value="POLYGALACTURONAN_RHAMNOGALACTURONAN-BINDING PROTEIN YTCQ"/>
    <property type="match status" value="1"/>
</dbReference>
<proteinExistence type="predicted"/>
<dbReference type="EMBL" id="SLZR01000014">
    <property type="protein sequence ID" value="TCS38856.1"/>
    <property type="molecule type" value="Genomic_DNA"/>
</dbReference>
<sequence>MRFIDHLLLFFFTAASVLLPVQAATDADYRIVSTPLELDIHMHFSNKYAWDENWPVAREYQRLTGIKLKGVAEKVGTNSADLLEELLTHETLPDIIGGAGVASRFMELGRQGRLVALNKLIEDHAPNLQAFFDAHPVIKNAITASDGNLYYIPYVPDGQAGKGYFIRQDWLDKLGLAQPQTVEQLHEVLIAFRDRDPNGNGIKDEVPMFFRHWEEVLRLLVLWDGRSTGSDTAHQFYIEDDVVHYGYAEPEYRNGIRQIAQWYKERLIDRELFTRGNKSREILLGNDRGGVIHDWFSSTSAFNVSLADNIPGFNLVPIAPPESISGKRIEEHGRSPVKPDGWAITVDNKHPIETIKYMDFIFSEKGRNISNFGVEGQTWNKVAGQAVFTEKVLNSKSAVNSQMWDVGAQIPIGFYQDYSYERQWTNDIAMKGVQMYIDGGYILDQFPGFVLNESEQQTYDRYWPDILSYMLDMQQDWIMGLSDVDKDWKIYMETLEQMGFYKVQKALQASYNRQYK</sequence>
<comment type="caution">
    <text evidence="3">The sequence shown here is derived from an EMBL/GenBank/DDBJ whole genome shotgun (WGS) entry which is preliminary data.</text>
</comment>
<dbReference type="PANTHER" id="PTHR43649">
    <property type="entry name" value="ARABINOSE-BINDING PROTEIN-RELATED"/>
    <property type="match status" value="1"/>
</dbReference>
<feature type="signal peptide" evidence="2">
    <location>
        <begin position="1"/>
        <end position="23"/>
    </location>
</feature>
<name>A0A4R3HZN3_9GAMM</name>
<accession>A0A4R3HZN3</accession>
<evidence type="ECO:0000256" key="2">
    <source>
        <dbReference type="SAM" id="SignalP"/>
    </source>
</evidence>
<evidence type="ECO:0000313" key="4">
    <source>
        <dbReference type="Proteomes" id="UP000295793"/>
    </source>
</evidence>
<dbReference type="AlphaFoldDB" id="A0A4R3HZN3"/>
<keyword evidence="4" id="KW-1185">Reference proteome</keyword>
<reference evidence="3 4" key="1">
    <citation type="submission" date="2019-03" db="EMBL/GenBank/DDBJ databases">
        <title>Genomic Encyclopedia of Archaeal and Bacterial Type Strains, Phase II (KMG-II): from individual species to whole genera.</title>
        <authorList>
            <person name="Goeker M."/>
        </authorList>
    </citation>
    <scope>NUCLEOTIDE SEQUENCE [LARGE SCALE GENOMIC DNA]</scope>
    <source>
        <strain evidence="3 4">DSM 15388</strain>
    </source>
</reference>
<feature type="chain" id="PRO_5020309548" evidence="2">
    <location>
        <begin position="24"/>
        <end position="516"/>
    </location>
</feature>
<dbReference type="Proteomes" id="UP000295793">
    <property type="component" value="Unassembled WGS sequence"/>
</dbReference>
<dbReference type="OrthoDB" id="3225049at2"/>
<dbReference type="InterPro" id="IPR050490">
    <property type="entry name" value="Bact_solute-bd_prot1"/>
</dbReference>
<evidence type="ECO:0000256" key="1">
    <source>
        <dbReference type="ARBA" id="ARBA00022729"/>
    </source>
</evidence>
<keyword evidence="1 2" id="KW-0732">Signal</keyword>
<dbReference type="RefSeq" id="WP_132702611.1">
    <property type="nucleotide sequence ID" value="NZ_SLZR01000014.1"/>
</dbReference>
<dbReference type="Gene3D" id="3.40.190.10">
    <property type="entry name" value="Periplasmic binding protein-like II"/>
    <property type="match status" value="2"/>
</dbReference>